<sequence length="94" mass="10257">MLHGGSQSDHRPGPGPFQGRAGVKPCLLLVLQHWQVLLHHAPDVLHRPRIPLHLLVEQITTLCRVSFSGGEAARTNGAMVYEEPPSSRVQPGSK</sequence>
<protein>
    <submittedName>
        <fullName evidence="1">Uncharacterized protein</fullName>
    </submittedName>
</protein>
<gene>
    <name evidence="1" type="ORF">Gxy13693_046_052</name>
</gene>
<comment type="caution">
    <text evidence="1">The sequence shown here is derived from an EMBL/GenBank/DDBJ whole genome shotgun (WGS) entry which is preliminary data.</text>
</comment>
<evidence type="ECO:0000313" key="2">
    <source>
        <dbReference type="Proteomes" id="UP000032683"/>
    </source>
</evidence>
<evidence type="ECO:0000313" key="1">
    <source>
        <dbReference type="EMBL" id="GAO00426.1"/>
    </source>
</evidence>
<proteinExistence type="predicted"/>
<name>A0A0D6QBS9_KOMXY</name>
<accession>A0A0D6QBS9</accession>
<dbReference type="AlphaFoldDB" id="A0A0D6QBS9"/>
<dbReference type="EMBL" id="BANJ01000046">
    <property type="protein sequence ID" value="GAO00426.1"/>
    <property type="molecule type" value="Genomic_DNA"/>
</dbReference>
<dbReference type="Proteomes" id="UP000032683">
    <property type="component" value="Unassembled WGS sequence"/>
</dbReference>
<organism evidence="1 2">
    <name type="scientific">Komagataeibacter xylinus NBRC 13693</name>
    <dbReference type="NCBI Taxonomy" id="1234668"/>
    <lineage>
        <taxon>Bacteria</taxon>
        <taxon>Pseudomonadati</taxon>
        <taxon>Pseudomonadota</taxon>
        <taxon>Alphaproteobacteria</taxon>
        <taxon>Acetobacterales</taxon>
        <taxon>Acetobacteraceae</taxon>
        <taxon>Komagataeibacter</taxon>
    </lineage>
</organism>
<reference evidence="1 2" key="1">
    <citation type="submission" date="2012-11" db="EMBL/GenBank/DDBJ databases">
        <title>Whole genome sequence of Gluconacetobacter xylinus NBRC 13693.</title>
        <authorList>
            <person name="Azuma Y."/>
            <person name="Higashiura N."/>
            <person name="Hirakawa H."/>
            <person name="Matsushita K."/>
        </authorList>
    </citation>
    <scope>NUCLEOTIDE SEQUENCE [LARGE SCALE GENOMIC DNA]</scope>
    <source>
        <strain evidence="1 2">NBRC 13693</strain>
    </source>
</reference>